<dbReference type="RefSeq" id="WP_036431301.1">
    <property type="nucleotide sequence ID" value="NZ_JFDO01000004.1"/>
</dbReference>
<dbReference type="Proteomes" id="UP000028533">
    <property type="component" value="Unassembled WGS sequence"/>
</dbReference>
<accession>A0A084ERM5</accession>
<evidence type="ECO:0008006" key="5">
    <source>
        <dbReference type="Google" id="ProtNLM"/>
    </source>
</evidence>
<evidence type="ECO:0000313" key="4">
    <source>
        <dbReference type="Proteomes" id="UP000028533"/>
    </source>
</evidence>
<name>A0A084ERM5_MYCCA</name>
<dbReference type="EMBL" id="JFDO01000004">
    <property type="protein sequence ID" value="KEZ20617.1"/>
    <property type="molecule type" value="Genomic_DNA"/>
</dbReference>
<organism evidence="3 4">
    <name type="scientific">Mycoplasma capricolum subsp. capricolum 14232</name>
    <dbReference type="NCBI Taxonomy" id="1188238"/>
    <lineage>
        <taxon>Bacteria</taxon>
        <taxon>Bacillati</taxon>
        <taxon>Mycoplasmatota</taxon>
        <taxon>Mollicutes</taxon>
        <taxon>Mycoplasmataceae</taxon>
        <taxon>Mycoplasma</taxon>
    </lineage>
</organism>
<sequence length="326" mass="37497">MKKYLMLLLISKLVILSFSLLISTQNQSNILFSYQQEGKEKNKAIENRPHKFNENDKSEIKEIGFYKRNNLITIRQIPQNVKKVPNELPVEIESLFGAFANRFEHHENVMGFENWNTSKIKDMSYVFSNNHIFNGDLSNWNTENVENMQGMFKNAIKFDNSGKPLSWRTDKVTSMESMFDGAKSFSQNLMNWKVDKVIKNRNFSRGSGFFEENNKKPKWINKKEENDPIDKPKEEPKIIIHPSPPKPKVNIPWTRIITPATKYSPTLKPTPYSNKGLEIPKANVTTTNQQSKKLSTPAIVGIVVGSQVVLTSLAVGTPYLIKRFKK</sequence>
<evidence type="ECO:0000313" key="3">
    <source>
        <dbReference type="EMBL" id="KEZ20617.1"/>
    </source>
</evidence>
<gene>
    <name evidence="3" type="ORF">MCAPa_1970</name>
</gene>
<feature type="region of interest" description="Disordered" evidence="1">
    <location>
        <begin position="222"/>
        <end position="244"/>
    </location>
</feature>
<protein>
    <recommendedName>
        <fullName evidence="5">PARCEL domain-containing protein</fullName>
    </recommendedName>
</protein>
<feature type="compositionally biased region" description="Basic and acidic residues" evidence="1">
    <location>
        <begin position="222"/>
        <end position="238"/>
    </location>
</feature>
<comment type="caution">
    <text evidence="3">The sequence shown here is derived from an EMBL/GenBank/DDBJ whole genome shotgun (WGS) entry which is preliminary data.</text>
</comment>
<keyword evidence="2" id="KW-0812">Transmembrane</keyword>
<proteinExistence type="predicted"/>
<reference evidence="3 4" key="1">
    <citation type="submission" date="2014-02" db="EMBL/GenBank/DDBJ databases">
        <title>Genome sequence of Mycoplasma capricolum subsp. capricolum strain 14232.</title>
        <authorList>
            <person name="Sirand-Pugnet P."/>
            <person name="Breton M."/>
            <person name="Dordet-Frisoni E."/>
            <person name="Baranowski E."/>
            <person name="Barre A."/>
            <person name="Couture C."/>
            <person name="Dupuy V."/>
            <person name="Gaurivaud P."/>
            <person name="Jacob D."/>
            <person name="Lemaitre C."/>
            <person name="Manso-Silvan L."/>
            <person name="Nikolski M."/>
            <person name="Nouvel L.-X."/>
            <person name="Poumarat F."/>
            <person name="Tardy F."/>
            <person name="Thebault P."/>
            <person name="Theil S."/>
            <person name="Citti C."/>
            <person name="Thiaucourt F."/>
            <person name="Blanchard A."/>
        </authorList>
    </citation>
    <scope>NUCLEOTIDE SEQUENCE [LARGE SCALE GENOMIC DNA]</scope>
    <source>
        <strain evidence="3 4">14232</strain>
    </source>
</reference>
<dbReference type="AlphaFoldDB" id="A0A084ERM5"/>
<keyword evidence="2" id="KW-1133">Transmembrane helix</keyword>
<keyword evidence="2" id="KW-0472">Membrane</keyword>
<dbReference type="InterPro" id="IPR005046">
    <property type="entry name" value="DUF285"/>
</dbReference>
<feature type="transmembrane region" description="Helical" evidence="2">
    <location>
        <begin position="298"/>
        <end position="321"/>
    </location>
</feature>
<evidence type="ECO:0000256" key="1">
    <source>
        <dbReference type="SAM" id="MobiDB-lite"/>
    </source>
</evidence>
<dbReference type="Pfam" id="PF03382">
    <property type="entry name" value="DUF285"/>
    <property type="match status" value="1"/>
</dbReference>
<evidence type="ECO:0000256" key="2">
    <source>
        <dbReference type="SAM" id="Phobius"/>
    </source>
</evidence>